<accession>A0ACC1MN89</accession>
<reference evidence="1" key="1">
    <citation type="submission" date="2022-10" db="EMBL/GenBank/DDBJ databases">
        <title>Genome Sequence of Xylaria curta.</title>
        <authorList>
            <person name="Buettner E."/>
        </authorList>
    </citation>
    <scope>NUCLEOTIDE SEQUENCE</scope>
    <source>
        <strain evidence="1">Babe10</strain>
    </source>
</reference>
<sequence length="141" mass="15499">MSVLASEGLGGACPNEATNLSVDKRAARPGLIYLNQPSLARRGSGSRVLRCRVPRQHNREPGFEVQGVNRRLRQGSEHPDLNLRDAGEGWLDVCGGDDDDDLDELVLWVEIKKQIEILREGMGSEKIATAPGRTGFKAPRR</sequence>
<evidence type="ECO:0000313" key="2">
    <source>
        <dbReference type="Proteomes" id="UP001143856"/>
    </source>
</evidence>
<protein>
    <submittedName>
        <fullName evidence="1">Uncharacterized protein</fullName>
    </submittedName>
</protein>
<comment type="caution">
    <text evidence="1">The sequence shown here is derived from an EMBL/GenBank/DDBJ whole genome shotgun (WGS) entry which is preliminary data.</text>
</comment>
<evidence type="ECO:0000313" key="1">
    <source>
        <dbReference type="EMBL" id="KAJ2968147.1"/>
    </source>
</evidence>
<keyword evidence="2" id="KW-1185">Reference proteome</keyword>
<dbReference type="EMBL" id="JAPDGR010004417">
    <property type="protein sequence ID" value="KAJ2968147.1"/>
    <property type="molecule type" value="Genomic_DNA"/>
</dbReference>
<organism evidence="1 2">
    <name type="scientific">Xylaria curta</name>
    <dbReference type="NCBI Taxonomy" id="42375"/>
    <lineage>
        <taxon>Eukaryota</taxon>
        <taxon>Fungi</taxon>
        <taxon>Dikarya</taxon>
        <taxon>Ascomycota</taxon>
        <taxon>Pezizomycotina</taxon>
        <taxon>Sordariomycetes</taxon>
        <taxon>Xylariomycetidae</taxon>
        <taxon>Xylariales</taxon>
        <taxon>Xylariaceae</taxon>
        <taxon>Xylaria</taxon>
    </lineage>
</organism>
<name>A0ACC1MN89_9PEZI</name>
<proteinExistence type="predicted"/>
<dbReference type="Proteomes" id="UP001143856">
    <property type="component" value="Unassembled WGS sequence"/>
</dbReference>
<gene>
    <name evidence="1" type="ORF">NUW58_g10284</name>
</gene>